<sequence>MLFYAFSVKVAALLSLPIIYVTFRLIPLYYQFHIFSKLLNWLPVLFSPLAFLALYNFPFLSFVYM</sequence>
<evidence type="ECO:0000313" key="1">
    <source>
        <dbReference type="EMBL" id="JAD53393.1"/>
    </source>
</evidence>
<accession>A0A0A9AU26</accession>
<reference evidence="1" key="1">
    <citation type="submission" date="2014-09" db="EMBL/GenBank/DDBJ databases">
        <authorList>
            <person name="Magalhaes I.L.F."/>
            <person name="Oliveira U."/>
            <person name="Santos F.R."/>
            <person name="Vidigal T.H.D.A."/>
            <person name="Brescovit A.D."/>
            <person name="Santos A.J."/>
        </authorList>
    </citation>
    <scope>NUCLEOTIDE SEQUENCE</scope>
    <source>
        <tissue evidence="1">Shoot tissue taken approximately 20 cm above the soil surface</tissue>
    </source>
</reference>
<organism evidence="1">
    <name type="scientific">Arundo donax</name>
    <name type="common">Giant reed</name>
    <name type="synonym">Donax arundinaceus</name>
    <dbReference type="NCBI Taxonomy" id="35708"/>
    <lineage>
        <taxon>Eukaryota</taxon>
        <taxon>Viridiplantae</taxon>
        <taxon>Streptophyta</taxon>
        <taxon>Embryophyta</taxon>
        <taxon>Tracheophyta</taxon>
        <taxon>Spermatophyta</taxon>
        <taxon>Magnoliopsida</taxon>
        <taxon>Liliopsida</taxon>
        <taxon>Poales</taxon>
        <taxon>Poaceae</taxon>
        <taxon>PACMAD clade</taxon>
        <taxon>Arundinoideae</taxon>
        <taxon>Arundineae</taxon>
        <taxon>Arundo</taxon>
    </lineage>
</organism>
<reference evidence="1" key="2">
    <citation type="journal article" date="2015" name="Data Brief">
        <title>Shoot transcriptome of the giant reed, Arundo donax.</title>
        <authorList>
            <person name="Barrero R.A."/>
            <person name="Guerrero F.D."/>
            <person name="Moolhuijzen P."/>
            <person name="Goolsby J.A."/>
            <person name="Tidwell J."/>
            <person name="Bellgard S.E."/>
            <person name="Bellgard M.I."/>
        </authorList>
    </citation>
    <scope>NUCLEOTIDE SEQUENCE</scope>
    <source>
        <tissue evidence="1">Shoot tissue taken approximately 20 cm above the soil surface</tissue>
    </source>
</reference>
<proteinExistence type="predicted"/>
<protein>
    <submittedName>
        <fullName evidence="1">Uncharacterized protein</fullName>
    </submittedName>
</protein>
<dbReference type="AlphaFoldDB" id="A0A0A9AU26"/>
<dbReference type="EMBL" id="GBRH01244502">
    <property type="protein sequence ID" value="JAD53393.1"/>
    <property type="molecule type" value="Transcribed_RNA"/>
</dbReference>
<name>A0A0A9AU26_ARUDO</name>